<gene>
    <name evidence="2" type="ORF">CSSPJE1EN1_LOCUS27469</name>
</gene>
<comment type="caution">
    <text evidence="2">The sequence shown here is derived from an EMBL/GenBank/DDBJ whole genome shotgun (WGS) entry which is preliminary data.</text>
</comment>
<evidence type="ECO:0000313" key="2">
    <source>
        <dbReference type="EMBL" id="CAK9252091.1"/>
    </source>
</evidence>
<sequence length="150" mass="16801">MEAAASIRKLSDHSPLIITIWGHNPPPNNPTRYFDVTLMNEEKGKSELLNAWSGDATRPSTGRDWAEWLEEAMKRVANYNTRMAKEKRRTGGTCQILHQEDPIGGAPAPKRPHKFKSEGHTLRCPRTARGRISSLCGVKPPPQLSQPYFG</sequence>
<keyword evidence="3" id="KW-1185">Reference proteome</keyword>
<dbReference type="EMBL" id="CAXAQS010000551">
    <property type="protein sequence ID" value="CAK9252091.1"/>
    <property type="molecule type" value="Genomic_DNA"/>
</dbReference>
<organism evidence="2 3">
    <name type="scientific">Sphagnum jensenii</name>
    <dbReference type="NCBI Taxonomy" id="128206"/>
    <lineage>
        <taxon>Eukaryota</taxon>
        <taxon>Viridiplantae</taxon>
        <taxon>Streptophyta</taxon>
        <taxon>Embryophyta</taxon>
        <taxon>Bryophyta</taxon>
        <taxon>Sphagnophytina</taxon>
        <taxon>Sphagnopsida</taxon>
        <taxon>Sphagnales</taxon>
        <taxon>Sphagnaceae</taxon>
        <taxon>Sphagnum</taxon>
    </lineage>
</organism>
<evidence type="ECO:0000256" key="1">
    <source>
        <dbReference type="SAM" id="MobiDB-lite"/>
    </source>
</evidence>
<name>A0ABP0VDP9_9BRYO</name>
<feature type="region of interest" description="Disordered" evidence="1">
    <location>
        <begin position="84"/>
        <end position="121"/>
    </location>
</feature>
<protein>
    <recommendedName>
        <fullName evidence="4">Endonuclease/exonuclease/phosphatase domain-containing protein</fullName>
    </recommendedName>
</protein>
<proteinExistence type="predicted"/>
<reference evidence="2" key="1">
    <citation type="submission" date="2024-02" db="EMBL/GenBank/DDBJ databases">
        <authorList>
            <consortium name="ELIXIR-Norway"/>
            <consortium name="Elixir Norway"/>
        </authorList>
    </citation>
    <scope>NUCLEOTIDE SEQUENCE</scope>
</reference>
<dbReference type="Proteomes" id="UP001497444">
    <property type="component" value="Unassembled WGS sequence"/>
</dbReference>
<evidence type="ECO:0000313" key="3">
    <source>
        <dbReference type="Proteomes" id="UP001497444"/>
    </source>
</evidence>
<accession>A0ABP0VDP9</accession>
<evidence type="ECO:0008006" key="4">
    <source>
        <dbReference type="Google" id="ProtNLM"/>
    </source>
</evidence>